<keyword evidence="4 6" id="KW-0472">Membrane</keyword>
<dbReference type="Proteomes" id="UP000028194">
    <property type="component" value="Chromosome"/>
</dbReference>
<organism evidence="7 8">
    <name type="scientific">Candidatus Nitrososphaera evergladensis SR1</name>
    <dbReference type="NCBI Taxonomy" id="1459636"/>
    <lineage>
        <taxon>Archaea</taxon>
        <taxon>Nitrososphaerota</taxon>
        <taxon>Nitrososphaeria</taxon>
        <taxon>Nitrososphaerales</taxon>
        <taxon>Nitrososphaeraceae</taxon>
        <taxon>Nitrososphaera</taxon>
    </lineage>
</organism>
<dbReference type="STRING" id="1459636.NTE_01529"/>
<feature type="transmembrane region" description="Helical" evidence="6">
    <location>
        <begin position="251"/>
        <end position="273"/>
    </location>
</feature>
<dbReference type="Gene3D" id="1.10.357.140">
    <property type="entry name" value="UbiA prenyltransferase"/>
    <property type="match status" value="1"/>
</dbReference>
<comment type="subcellular location">
    <subcellularLocation>
        <location evidence="1">Cell membrane</location>
        <topology evidence="1">Multi-pass membrane protein</topology>
    </subcellularLocation>
</comment>
<dbReference type="KEGG" id="nev:NTE_01529"/>
<dbReference type="eggNOG" id="arCOG00476">
    <property type="taxonomic scope" value="Archaea"/>
</dbReference>
<feature type="compositionally biased region" description="Basic and acidic residues" evidence="5">
    <location>
        <begin position="9"/>
        <end position="20"/>
    </location>
</feature>
<evidence type="ECO:0000256" key="1">
    <source>
        <dbReference type="ARBA" id="ARBA00004651"/>
    </source>
</evidence>
<feature type="transmembrane region" description="Helical" evidence="6">
    <location>
        <begin position="175"/>
        <end position="197"/>
    </location>
</feature>
<feature type="transmembrane region" description="Helical" evidence="6">
    <location>
        <begin position="77"/>
        <end position="98"/>
    </location>
</feature>
<evidence type="ECO:0000313" key="7">
    <source>
        <dbReference type="EMBL" id="AIF83592.1"/>
    </source>
</evidence>
<dbReference type="InterPro" id="IPR044878">
    <property type="entry name" value="UbiA_sf"/>
</dbReference>
<keyword evidence="8" id="KW-1185">Reference proteome</keyword>
<dbReference type="InterPro" id="IPR050475">
    <property type="entry name" value="Prenyltransferase_related"/>
</dbReference>
<evidence type="ECO:0000256" key="3">
    <source>
        <dbReference type="ARBA" id="ARBA00022989"/>
    </source>
</evidence>
<keyword evidence="2 6" id="KW-0812">Transmembrane</keyword>
<keyword evidence="7" id="KW-0808">Transferase</keyword>
<evidence type="ECO:0000256" key="2">
    <source>
        <dbReference type="ARBA" id="ARBA00022692"/>
    </source>
</evidence>
<feature type="transmembrane region" description="Helical" evidence="6">
    <location>
        <begin position="209"/>
        <end position="230"/>
    </location>
</feature>
<dbReference type="EMBL" id="CP007174">
    <property type="protein sequence ID" value="AIF83592.1"/>
    <property type="molecule type" value="Genomic_DNA"/>
</dbReference>
<feature type="transmembrane region" description="Helical" evidence="6">
    <location>
        <begin position="136"/>
        <end position="163"/>
    </location>
</feature>
<dbReference type="PANTHER" id="PTHR42723">
    <property type="entry name" value="CHLOROPHYLL SYNTHASE"/>
    <property type="match status" value="1"/>
</dbReference>
<feature type="region of interest" description="Disordered" evidence="5">
    <location>
        <begin position="1"/>
        <end position="21"/>
    </location>
</feature>
<dbReference type="AlphaFoldDB" id="A0A075MS01"/>
<gene>
    <name evidence="7" type="ORF">NTE_01529</name>
</gene>
<evidence type="ECO:0000256" key="4">
    <source>
        <dbReference type="ARBA" id="ARBA00023136"/>
    </source>
</evidence>
<feature type="transmembrane region" description="Helical" evidence="6">
    <location>
        <begin position="279"/>
        <end position="296"/>
    </location>
</feature>
<feature type="transmembrane region" description="Helical" evidence="6">
    <location>
        <begin position="45"/>
        <end position="65"/>
    </location>
</feature>
<protein>
    <submittedName>
        <fullName evidence="7">4-hydroxybenzoate polyprenyltransferase-like prenyltransferase</fullName>
    </submittedName>
</protein>
<dbReference type="GO" id="GO:0016765">
    <property type="term" value="F:transferase activity, transferring alkyl or aryl (other than methyl) groups"/>
    <property type="evidence" value="ECO:0007669"/>
    <property type="project" value="InterPro"/>
</dbReference>
<evidence type="ECO:0000256" key="5">
    <source>
        <dbReference type="SAM" id="MobiDB-lite"/>
    </source>
</evidence>
<evidence type="ECO:0000256" key="6">
    <source>
        <dbReference type="SAM" id="Phobius"/>
    </source>
</evidence>
<name>A0A075MS01_9ARCH</name>
<accession>A0A075MS01</accession>
<dbReference type="InterPro" id="IPR000537">
    <property type="entry name" value="UbiA_prenyltransferase"/>
</dbReference>
<proteinExistence type="predicted"/>
<dbReference type="GO" id="GO:0005886">
    <property type="term" value="C:plasma membrane"/>
    <property type="evidence" value="ECO:0007669"/>
    <property type="project" value="UniProtKB-SubCell"/>
</dbReference>
<keyword evidence="3 6" id="KW-1133">Transmembrane helix</keyword>
<sequence length="334" mass="36272">MHSSSYPELGRKQQRQEENRNASANNVSFLRSQLILFQSRQKWGLVYSLATVVGLFCLPGALGVFGQQQQTLPILDVVQKSAPLPFISLLITIGMYVLNDLADSDLDKANGKKRPIPSGLVSKRQALEFVMMTNGIAVILSLVTLNVVTMVMVVPMLVIGILYSSRKAAFENKFVVKNVSIAVFYMLCALLGMTSGYTLGLAVDNPFVAIRAAAALGIMVFISSILNDLGDIEGDRQAGRRTIPIVMGEQGTIKMAIALAAGLFAISWLTYWLSGGSGLVTAVLTTLFSALIGARIANLRKGVNDVDFLRRQHKNFVPLHFLLQLFLFGGGALF</sequence>
<dbReference type="PANTHER" id="PTHR42723:SF1">
    <property type="entry name" value="CHLOROPHYLL SYNTHASE, CHLOROPLASTIC"/>
    <property type="match status" value="1"/>
</dbReference>
<dbReference type="HOGENOM" id="CLU_846262_0_0_2"/>
<dbReference type="Pfam" id="PF01040">
    <property type="entry name" value="UbiA"/>
    <property type="match status" value="1"/>
</dbReference>
<evidence type="ECO:0000313" key="8">
    <source>
        <dbReference type="Proteomes" id="UP000028194"/>
    </source>
</evidence>
<reference evidence="7 8" key="1">
    <citation type="journal article" date="2014" name="PLoS ONE">
        <title>Genome Sequence of Candidatus Nitrososphaera evergladensis from Group I.1b Enriched from Everglades Soil Reveals Novel Genomic Features of the Ammonia-Oxidizing Archaea.</title>
        <authorList>
            <person name="Zhalnina K.V."/>
            <person name="Dias R."/>
            <person name="Leonard M.T."/>
            <person name="Dorr de Quadros P."/>
            <person name="Camargo F.A."/>
            <person name="Drew J.C."/>
            <person name="Farmerie W.G."/>
            <person name="Daroub S.H."/>
            <person name="Triplett E.W."/>
        </authorList>
    </citation>
    <scope>NUCLEOTIDE SEQUENCE [LARGE SCALE GENOMIC DNA]</scope>
    <source>
        <strain evidence="7 8">SR1</strain>
    </source>
</reference>
<feature type="transmembrane region" description="Helical" evidence="6">
    <location>
        <begin position="316"/>
        <end position="333"/>
    </location>
</feature>
<dbReference type="Gene3D" id="1.20.120.1780">
    <property type="entry name" value="UbiA prenyltransferase"/>
    <property type="match status" value="1"/>
</dbReference>